<comment type="caution">
    <text evidence="4">The sequence shown here is derived from an EMBL/GenBank/DDBJ whole genome shotgun (WGS) entry which is preliminary data.</text>
</comment>
<proteinExistence type="predicted"/>
<evidence type="ECO:0000259" key="2">
    <source>
        <dbReference type="Pfam" id="PF22974"/>
    </source>
</evidence>
<evidence type="ECO:0000259" key="3">
    <source>
        <dbReference type="Pfam" id="PF23865"/>
    </source>
</evidence>
<evidence type="ECO:0000313" key="5">
    <source>
        <dbReference type="Proteomes" id="UP000749293"/>
    </source>
</evidence>
<dbReference type="AlphaFoldDB" id="A0A9P5D3Y3"/>
<dbReference type="Pfam" id="PF23865">
    <property type="entry name" value="DUF7223"/>
    <property type="match status" value="1"/>
</dbReference>
<feature type="signal peptide" evidence="1">
    <location>
        <begin position="1"/>
        <end position="20"/>
    </location>
</feature>
<reference evidence="4" key="1">
    <citation type="submission" date="2020-03" db="EMBL/GenBank/DDBJ databases">
        <title>Site-based positive gene gene selection in Geosmithia morbida across the United States reveals a broad range of putative effectors and factors for local host and environmental adapation.</title>
        <authorList>
            <person name="Onufrak A."/>
            <person name="Murdoch R.W."/>
            <person name="Gazis R."/>
            <person name="Huff M."/>
            <person name="Staton M."/>
            <person name="Klingeman W."/>
            <person name="Hadziabdic D."/>
        </authorList>
    </citation>
    <scope>NUCLEOTIDE SEQUENCE</scope>
    <source>
        <strain evidence="4">1262</strain>
    </source>
</reference>
<dbReference type="OrthoDB" id="160645at2759"/>
<dbReference type="InterPro" id="IPR055647">
    <property type="entry name" value="DUF7223"/>
</dbReference>
<keyword evidence="5" id="KW-1185">Reference proteome</keyword>
<feature type="chain" id="PRO_5040147515" evidence="1">
    <location>
        <begin position="21"/>
        <end position="530"/>
    </location>
</feature>
<keyword evidence="1" id="KW-0732">Signal</keyword>
<feature type="domain" description="DUF7029" evidence="2">
    <location>
        <begin position="92"/>
        <end position="200"/>
    </location>
</feature>
<organism evidence="4 5">
    <name type="scientific">Geosmithia morbida</name>
    <dbReference type="NCBI Taxonomy" id="1094350"/>
    <lineage>
        <taxon>Eukaryota</taxon>
        <taxon>Fungi</taxon>
        <taxon>Dikarya</taxon>
        <taxon>Ascomycota</taxon>
        <taxon>Pezizomycotina</taxon>
        <taxon>Sordariomycetes</taxon>
        <taxon>Hypocreomycetidae</taxon>
        <taxon>Hypocreales</taxon>
        <taxon>Bionectriaceae</taxon>
        <taxon>Geosmithia</taxon>
    </lineage>
</organism>
<gene>
    <name evidence="4" type="ORF">GMORB2_6519</name>
</gene>
<dbReference type="RefSeq" id="XP_035321623.1">
    <property type="nucleotide sequence ID" value="XM_035468489.1"/>
</dbReference>
<sequence>MPSLANILAGALALTGAANARVFHQHGAVLYSSSSQNSNPMDVLVPVRPQSASIQVAGVSSDETRLGMHSDRHLRWQGQHGTVADLHVRMTADNETLVDLEDIDDLIESISCPPQNSTRVGNITISFKAKEDFNSAADVWDWVNREDDHHFVLLAGKGDCGWNADRVLFDVQSIRYDNEAEEATLQARHVTWKEAIHTFDLTIGQQQALSAGSDQAKDAALSTRASTEFSIPLDADLTGSDLSFSYYDDVNVRGVCANCTASGSFYIQASFSMSWFSLDEAWVSVSTPGVSVVAITNLTIDGSLTEAMSQTLPLFSAAPAGIDIPGLVTIGPTVSINLNADLGPVTGTVSVTMGGTASIPASQATMDFLNQDNTGSSGWTVDAQAVPLEVEAQVEASASISLAPALGLEASVFDYGFLGELSLNVPTLKAAIAVQASSTCSVCDGQYSSGIDGKVTLSTSVVLDIKQKNGDFYDTLWTRTLFEYIWPALVGFCEPLGPQLLSCGAGSAAPPTNGTWVGSDGTYAVRARRF</sequence>
<accession>A0A9P5D3Y3</accession>
<protein>
    <submittedName>
        <fullName evidence="4">Lipase (Class 3)</fullName>
    </submittedName>
</protein>
<dbReference type="Pfam" id="PF22974">
    <property type="entry name" value="DUF7029"/>
    <property type="match status" value="1"/>
</dbReference>
<evidence type="ECO:0000256" key="1">
    <source>
        <dbReference type="SAM" id="SignalP"/>
    </source>
</evidence>
<dbReference type="EMBL" id="JAANYQ010000007">
    <property type="protein sequence ID" value="KAF4122971.1"/>
    <property type="molecule type" value="Genomic_DNA"/>
</dbReference>
<dbReference type="Proteomes" id="UP000749293">
    <property type="component" value="Unassembled WGS sequence"/>
</dbReference>
<dbReference type="GeneID" id="55972744"/>
<dbReference type="InterPro" id="IPR054293">
    <property type="entry name" value="DUF7029"/>
</dbReference>
<evidence type="ECO:0000313" key="4">
    <source>
        <dbReference type="EMBL" id="KAF4122971.1"/>
    </source>
</evidence>
<feature type="domain" description="DUF7223" evidence="3">
    <location>
        <begin position="248"/>
        <end position="484"/>
    </location>
</feature>
<name>A0A9P5D3Y3_9HYPO</name>